<dbReference type="SUPFAM" id="SSF57845">
    <property type="entry name" value="B-box zinc-binding domain"/>
    <property type="match status" value="1"/>
</dbReference>
<feature type="region of interest" description="Disordered" evidence="1">
    <location>
        <begin position="52"/>
        <end position="293"/>
    </location>
</feature>
<keyword evidence="3" id="KW-1185">Reference proteome</keyword>
<dbReference type="PANTHER" id="PTHR46603">
    <property type="entry name" value="ABSCISSION/NOCUT CHECKPOINT REGULATOR"/>
    <property type="match status" value="1"/>
</dbReference>
<dbReference type="EMBL" id="JAVRRT010000005">
    <property type="protein sequence ID" value="KAK5172336.1"/>
    <property type="molecule type" value="Genomic_DNA"/>
</dbReference>
<dbReference type="PANTHER" id="PTHR46603:SF1">
    <property type="entry name" value="ABSCISSION_NOCUT CHECKPOINT REGULATOR"/>
    <property type="match status" value="1"/>
</dbReference>
<dbReference type="Pfam" id="PF22586">
    <property type="entry name" value="ANCHR-like_BBOX"/>
    <property type="match status" value="1"/>
</dbReference>
<comment type="caution">
    <text evidence="2">The sequence shown here is derived from an EMBL/GenBank/DDBJ whole genome shotgun (WGS) entry which is preliminary data.</text>
</comment>
<organism evidence="2 3">
    <name type="scientific">Saxophila tyrrhenica</name>
    <dbReference type="NCBI Taxonomy" id="1690608"/>
    <lineage>
        <taxon>Eukaryota</taxon>
        <taxon>Fungi</taxon>
        <taxon>Dikarya</taxon>
        <taxon>Ascomycota</taxon>
        <taxon>Pezizomycotina</taxon>
        <taxon>Dothideomycetes</taxon>
        <taxon>Dothideomycetidae</taxon>
        <taxon>Mycosphaerellales</taxon>
        <taxon>Extremaceae</taxon>
        <taxon>Saxophila</taxon>
    </lineage>
</organism>
<dbReference type="AlphaFoldDB" id="A0AAV9PIJ8"/>
<feature type="region of interest" description="Disordered" evidence="1">
    <location>
        <begin position="333"/>
        <end position="357"/>
    </location>
</feature>
<accession>A0AAV9PIJ8</accession>
<sequence length="357" mass="38348">MANKDEDLLARLNALKPSSVKLTSDPISPAVDVEVSEPASIEDKLAERLKGLRAGDAQGTARLPNTSDGTVITSSAHAGAPSAAQDKDPILDWQRESNDDRTVDDLLAELGPDDQWKLDPDDPKNIDSLLKEAKAALPPEEEQTDERTGEAQDGSTDNTNAAEVEPTAAKKTEDQQDDEEAGDYVKRIMAEIEMDRKYGKDESNDEPEGDATEPPTESSQTTGLDLPSTPSTLPPPPSTTQPPSYEDSELEARFSKLGLDLPSTPTAAPSSKAKATSKAGASRLKKAQAKSSLPTYTNEDIDSWCCICNEDAEVRCLGCDDDLYCSECWREGHGQGPGQEKGHRAVQYSRKPPPAAA</sequence>
<dbReference type="InterPro" id="IPR044553">
    <property type="entry name" value="Bbox1_ANCHR"/>
</dbReference>
<evidence type="ECO:0008006" key="4">
    <source>
        <dbReference type="Google" id="ProtNLM"/>
    </source>
</evidence>
<protein>
    <recommendedName>
        <fullName evidence="4">Abscission/NoCut checkpoint regulator</fullName>
    </recommendedName>
</protein>
<proteinExistence type="predicted"/>
<dbReference type="GeneID" id="89925320"/>
<feature type="compositionally biased region" description="Low complexity" evidence="1">
    <location>
        <begin position="262"/>
        <end position="282"/>
    </location>
</feature>
<gene>
    <name evidence="2" type="ORF">LTR77_003974</name>
</gene>
<dbReference type="Proteomes" id="UP001337655">
    <property type="component" value="Unassembled WGS sequence"/>
</dbReference>
<evidence type="ECO:0000313" key="2">
    <source>
        <dbReference type="EMBL" id="KAK5172336.1"/>
    </source>
</evidence>
<dbReference type="CDD" id="cd19817">
    <property type="entry name" value="Bbox1_ANCHR-like"/>
    <property type="match status" value="1"/>
</dbReference>
<dbReference type="RefSeq" id="XP_064661180.1">
    <property type="nucleotide sequence ID" value="XM_064801229.1"/>
</dbReference>
<evidence type="ECO:0000256" key="1">
    <source>
        <dbReference type="SAM" id="MobiDB-lite"/>
    </source>
</evidence>
<feature type="compositionally biased region" description="Basic and acidic residues" evidence="1">
    <location>
        <begin position="114"/>
        <end position="134"/>
    </location>
</feature>
<feature type="compositionally biased region" description="Basic and acidic residues" evidence="1">
    <location>
        <begin position="183"/>
        <end position="202"/>
    </location>
</feature>
<feature type="compositionally biased region" description="Polar residues" evidence="1">
    <location>
        <begin position="63"/>
        <end position="76"/>
    </location>
</feature>
<evidence type="ECO:0000313" key="3">
    <source>
        <dbReference type="Proteomes" id="UP001337655"/>
    </source>
</evidence>
<reference evidence="2 3" key="1">
    <citation type="submission" date="2023-08" db="EMBL/GenBank/DDBJ databases">
        <title>Black Yeasts Isolated from many extreme environments.</title>
        <authorList>
            <person name="Coleine C."/>
            <person name="Stajich J.E."/>
            <person name="Selbmann L."/>
        </authorList>
    </citation>
    <scope>NUCLEOTIDE SEQUENCE [LARGE SCALE GENOMIC DNA]</scope>
    <source>
        <strain evidence="2 3">CCFEE 5935</strain>
    </source>
</reference>
<feature type="compositionally biased region" description="Basic and acidic residues" evidence="1">
    <location>
        <begin position="85"/>
        <end position="104"/>
    </location>
</feature>
<name>A0AAV9PIJ8_9PEZI</name>